<feature type="region of interest" description="Disordered" evidence="1">
    <location>
        <begin position="118"/>
        <end position="155"/>
    </location>
</feature>
<feature type="chain" id="PRO_5045165425" evidence="2">
    <location>
        <begin position="31"/>
        <end position="155"/>
    </location>
</feature>
<protein>
    <submittedName>
        <fullName evidence="3">P pilus assembly/Cpx signaling pathway, periplasmic inhibitor/zinc-resistance associated protein</fullName>
    </submittedName>
</protein>
<accession>A0ABR9UY71</accession>
<reference evidence="3 4" key="1">
    <citation type="submission" date="2020-10" db="EMBL/GenBank/DDBJ databases">
        <authorList>
            <person name="Castelo-Branco R."/>
            <person name="Eusebio N."/>
            <person name="Adriana R."/>
            <person name="Vieira A."/>
            <person name="Brugerolle De Fraissinette N."/>
            <person name="Rezende De Castro R."/>
            <person name="Schneider M.P."/>
            <person name="Vasconcelos V."/>
            <person name="Leao P.N."/>
        </authorList>
    </citation>
    <scope>NUCLEOTIDE SEQUENCE [LARGE SCALE GENOMIC DNA]</scope>
    <source>
        <strain evidence="3 4">LEGE 06123</strain>
    </source>
</reference>
<feature type="compositionally biased region" description="Low complexity" evidence="1">
    <location>
        <begin position="82"/>
        <end position="93"/>
    </location>
</feature>
<evidence type="ECO:0000256" key="2">
    <source>
        <dbReference type="SAM" id="SignalP"/>
    </source>
</evidence>
<feature type="compositionally biased region" description="Low complexity" evidence="1">
    <location>
        <begin position="132"/>
        <end position="155"/>
    </location>
</feature>
<evidence type="ECO:0000313" key="4">
    <source>
        <dbReference type="Proteomes" id="UP000651156"/>
    </source>
</evidence>
<evidence type="ECO:0000256" key="1">
    <source>
        <dbReference type="SAM" id="MobiDB-lite"/>
    </source>
</evidence>
<keyword evidence="4" id="KW-1185">Reference proteome</keyword>
<feature type="region of interest" description="Disordered" evidence="1">
    <location>
        <begin position="76"/>
        <end position="98"/>
    </location>
</feature>
<comment type="caution">
    <text evidence="3">The sequence shown here is derived from an EMBL/GenBank/DDBJ whole genome shotgun (WGS) entry which is preliminary data.</text>
</comment>
<proteinExistence type="predicted"/>
<dbReference type="RefSeq" id="WP_193934629.1">
    <property type="nucleotide sequence ID" value="NZ_CAWPMZ010000132.1"/>
</dbReference>
<organism evidence="3 4">
    <name type="scientific">Gloeocapsopsis crepidinum LEGE 06123</name>
    <dbReference type="NCBI Taxonomy" id="588587"/>
    <lineage>
        <taxon>Bacteria</taxon>
        <taxon>Bacillati</taxon>
        <taxon>Cyanobacteriota</taxon>
        <taxon>Cyanophyceae</taxon>
        <taxon>Oscillatoriophycideae</taxon>
        <taxon>Chroococcales</taxon>
        <taxon>Chroococcaceae</taxon>
        <taxon>Gloeocapsopsis</taxon>
    </lineage>
</organism>
<gene>
    <name evidence="3" type="ORF">IQ230_23415</name>
</gene>
<keyword evidence="2" id="KW-0732">Signal</keyword>
<evidence type="ECO:0000313" key="3">
    <source>
        <dbReference type="EMBL" id="MBE9193239.1"/>
    </source>
</evidence>
<dbReference type="Proteomes" id="UP000651156">
    <property type="component" value="Unassembled WGS sequence"/>
</dbReference>
<feature type="signal peptide" evidence="2">
    <location>
        <begin position="1"/>
        <end position="30"/>
    </location>
</feature>
<name>A0ABR9UY71_9CHRO</name>
<dbReference type="EMBL" id="JADEWN010000083">
    <property type="protein sequence ID" value="MBE9193239.1"/>
    <property type="molecule type" value="Genomic_DNA"/>
</dbReference>
<sequence>MSPSKKLKFMSLFAGAIALSTVFAPLAINAQPAAPQLGQRAGAGRGMGKMAGIELSAEQQAQIEQIRNETRTQIEGVLSPEQRQQWQAAAQNGQRRRGAMAALNLSEAQRTQIRQIMQSSKDRATAVLTPEQRQQIEQRMQQWRQQRQQRNQTSN</sequence>